<dbReference type="eggNOG" id="COG5533">
    <property type="taxonomic scope" value="Bacteria"/>
</dbReference>
<dbReference type="PANTHER" id="PTHR14015">
    <property type="entry name" value="OPIOID GROWTH FACTOR RECEPTOR OGFR ZETA-TYPE OPIOID RECEPTOR"/>
    <property type="match status" value="1"/>
</dbReference>
<dbReference type="GO" id="GO:0140625">
    <property type="term" value="F:opioid growth factor receptor activity"/>
    <property type="evidence" value="ECO:0007669"/>
    <property type="project" value="InterPro"/>
</dbReference>
<dbReference type="HOGENOM" id="CLU_068726_1_0_9"/>
<feature type="domain" description="Opioid growth factor receptor (OGFr) conserved" evidence="1">
    <location>
        <begin position="19"/>
        <end position="146"/>
    </location>
</feature>
<organism evidence="2 3">
    <name type="scientific">[Clostridium] innocuum 2959</name>
    <dbReference type="NCBI Taxonomy" id="999413"/>
    <lineage>
        <taxon>Bacteria</taxon>
        <taxon>Bacillati</taxon>
        <taxon>Bacillota</taxon>
        <taxon>Clostridia</taxon>
        <taxon>Eubacteriales</taxon>
        <taxon>Clostridiaceae</taxon>
        <taxon>Clostridium</taxon>
    </lineage>
</organism>
<evidence type="ECO:0000313" key="3">
    <source>
        <dbReference type="Proteomes" id="UP000013051"/>
    </source>
</evidence>
<dbReference type="RefSeq" id="WP_002611012.1">
    <property type="nucleotide sequence ID" value="NZ_KB850946.1"/>
</dbReference>
<reference evidence="2 3" key="1">
    <citation type="submission" date="2013-01" db="EMBL/GenBank/DDBJ databases">
        <title>The Genome Sequence of Clostridium innocuum 2959.</title>
        <authorList>
            <consortium name="The Broad Institute Genome Sequencing Platform"/>
            <person name="Earl A."/>
            <person name="Ward D."/>
            <person name="Feldgarden M."/>
            <person name="Gevers D."/>
            <person name="Courvalin P."/>
            <person name="Lambert T."/>
            <person name="Walker B."/>
            <person name="Young S.K."/>
            <person name="Zeng Q."/>
            <person name="Gargeya S."/>
            <person name="Fitzgerald M."/>
            <person name="Haas B."/>
            <person name="Abouelleil A."/>
            <person name="Alvarado L."/>
            <person name="Arachchi H.M."/>
            <person name="Berlin A.M."/>
            <person name="Chapman S.B."/>
            <person name="Dewar J."/>
            <person name="Goldberg J."/>
            <person name="Griggs A."/>
            <person name="Gujja S."/>
            <person name="Hansen M."/>
            <person name="Howarth C."/>
            <person name="Imamovic A."/>
            <person name="Larimer J."/>
            <person name="McCowan C."/>
            <person name="Murphy C."/>
            <person name="Neiman D."/>
            <person name="Pearson M."/>
            <person name="Priest M."/>
            <person name="Roberts A."/>
            <person name="Saif S."/>
            <person name="Shea T."/>
            <person name="Sisk P."/>
            <person name="Sykes S."/>
            <person name="Wortman J."/>
            <person name="Nusbaum C."/>
            <person name="Birren B."/>
        </authorList>
    </citation>
    <scope>NUCLEOTIDE SEQUENCE [LARGE SCALE GENOMIC DNA]</scope>
    <source>
        <strain evidence="2 3">2959</strain>
    </source>
</reference>
<sequence>MTMLGFLQGEEKDNKGRYLFDYWEADNQWLEETHDYIQWMFPLDVRSFHHPFVAPALKNDEIEIAKHDESIQNNMIMSFQRILEFYGLRLNEVENKIEKNDSFQERSKVWLVVKNHNHLRLTRIIKSMRLLGLETYAEMLLDFLIELVSEVDCFTKTTRSIWMELKIKK</sequence>
<evidence type="ECO:0000313" key="2">
    <source>
        <dbReference type="EMBL" id="ENY83996.1"/>
    </source>
</evidence>
<dbReference type="PANTHER" id="PTHR14015:SF2">
    <property type="entry name" value="OPIOID GROWTH FACTOR RECEPTOR (OGFR) CONSERVED DOMAIN-CONTAINING PROTEIN"/>
    <property type="match status" value="1"/>
</dbReference>
<protein>
    <recommendedName>
        <fullName evidence="1">Opioid growth factor receptor (OGFr) conserved domain-containing protein</fullName>
    </recommendedName>
</protein>
<dbReference type="EMBL" id="AGYV01000012">
    <property type="protein sequence ID" value="ENY83996.1"/>
    <property type="molecule type" value="Genomic_DNA"/>
</dbReference>
<evidence type="ECO:0000259" key="1">
    <source>
        <dbReference type="Pfam" id="PF04664"/>
    </source>
</evidence>
<dbReference type="Pfam" id="PF04664">
    <property type="entry name" value="OGFr_N"/>
    <property type="match status" value="1"/>
</dbReference>
<dbReference type="Proteomes" id="UP000013051">
    <property type="component" value="Unassembled WGS sequence"/>
</dbReference>
<dbReference type="AlphaFoldDB" id="N9WKJ9"/>
<comment type="caution">
    <text evidence="2">The sequence shown here is derived from an EMBL/GenBank/DDBJ whole genome shotgun (WGS) entry which is preliminary data.</text>
</comment>
<dbReference type="GO" id="GO:0016020">
    <property type="term" value="C:membrane"/>
    <property type="evidence" value="ECO:0007669"/>
    <property type="project" value="InterPro"/>
</dbReference>
<keyword evidence="3" id="KW-1185">Reference proteome</keyword>
<accession>N9WKJ9</accession>
<name>N9WKJ9_CLOIN</name>
<proteinExistence type="predicted"/>
<gene>
    <name evidence="2" type="ORF">HMPREF1094_04427</name>
</gene>
<dbReference type="InterPro" id="IPR006757">
    <property type="entry name" value="OGF_rcpt"/>
</dbReference>
<dbReference type="InterPro" id="IPR039574">
    <property type="entry name" value="OGFr"/>
</dbReference>